<sequence>MRNNYTPVSNSDNSVKVLNFEKSDTRSWNGIGTPSSVLRTEIAGMVGMVDLVEGIELLPIVEQAANV</sequence>
<dbReference type="VEuPathDB" id="FungiDB:SOCG_01110"/>
<dbReference type="Proteomes" id="UP000016088">
    <property type="component" value="Unassembled WGS sequence"/>
</dbReference>
<dbReference type="HOGENOM" id="CLU_2813874_0_0_1"/>
<organism evidence="1 2">
    <name type="scientific">Schizosaccharomyces octosporus (strain yFS286)</name>
    <name type="common">Fission yeast</name>
    <name type="synonym">Octosporomyces octosporus</name>
    <dbReference type="NCBI Taxonomy" id="483514"/>
    <lineage>
        <taxon>Eukaryota</taxon>
        <taxon>Fungi</taxon>
        <taxon>Dikarya</taxon>
        <taxon>Ascomycota</taxon>
        <taxon>Taphrinomycotina</taxon>
        <taxon>Schizosaccharomycetes</taxon>
        <taxon>Schizosaccharomycetales</taxon>
        <taxon>Schizosaccharomycetaceae</taxon>
        <taxon>Schizosaccharomyces</taxon>
    </lineage>
</organism>
<reference evidence="1 2" key="1">
    <citation type="journal article" date="2011" name="Science">
        <title>Comparative functional genomics of the fission yeasts.</title>
        <authorList>
            <person name="Rhind N."/>
            <person name="Chen Z."/>
            <person name="Yassour M."/>
            <person name="Thompson D.A."/>
            <person name="Haas B.J."/>
            <person name="Habib N."/>
            <person name="Wapinski I."/>
            <person name="Roy S."/>
            <person name="Lin M.F."/>
            <person name="Heiman D.I."/>
            <person name="Young S.K."/>
            <person name="Furuya K."/>
            <person name="Guo Y."/>
            <person name="Pidoux A."/>
            <person name="Chen H.M."/>
            <person name="Robbertse B."/>
            <person name="Goldberg J.M."/>
            <person name="Aoki K."/>
            <person name="Bayne E.H."/>
            <person name="Berlin A.M."/>
            <person name="Desjardins C.A."/>
            <person name="Dobbs E."/>
            <person name="Dukaj L."/>
            <person name="Fan L."/>
            <person name="FitzGerald M.G."/>
            <person name="French C."/>
            <person name="Gujja S."/>
            <person name="Hansen K."/>
            <person name="Keifenheim D."/>
            <person name="Levin J.Z."/>
            <person name="Mosher R.A."/>
            <person name="Mueller C.A."/>
            <person name="Pfiffner J."/>
            <person name="Priest M."/>
            <person name="Russ C."/>
            <person name="Smialowska A."/>
            <person name="Swoboda P."/>
            <person name="Sykes S.M."/>
            <person name="Vaughn M."/>
            <person name="Vengrova S."/>
            <person name="Yoder R."/>
            <person name="Zeng Q."/>
            <person name="Allshire R."/>
            <person name="Baulcombe D."/>
            <person name="Birren B.W."/>
            <person name="Brown W."/>
            <person name="Ekwall K."/>
            <person name="Kellis M."/>
            <person name="Leatherwood J."/>
            <person name="Levin H."/>
            <person name="Margalit H."/>
            <person name="Martienssen R."/>
            <person name="Nieduszynski C.A."/>
            <person name="Spatafora J.W."/>
            <person name="Friedman N."/>
            <person name="Dalgaard J.Z."/>
            <person name="Baumann P."/>
            <person name="Niki H."/>
            <person name="Regev A."/>
            <person name="Nusbaum C."/>
        </authorList>
    </citation>
    <scope>NUCLEOTIDE SEQUENCE [LARGE SCALE GENOMIC DNA]</scope>
    <source>
        <strain evidence="2">yFS286</strain>
    </source>
</reference>
<dbReference type="EMBL" id="KE503207">
    <property type="protein sequence ID" value="EPX73360.1"/>
    <property type="molecule type" value="Genomic_DNA"/>
</dbReference>
<evidence type="ECO:0000313" key="2">
    <source>
        <dbReference type="Proteomes" id="UP000016088"/>
    </source>
</evidence>
<accession>S9R4T0</accession>
<dbReference type="GeneID" id="25030094"/>
<gene>
    <name evidence="1" type="ORF">SOCG_01110</name>
</gene>
<evidence type="ECO:0000313" key="1">
    <source>
        <dbReference type="EMBL" id="EPX73360.1"/>
    </source>
</evidence>
<protein>
    <submittedName>
        <fullName evidence="1">Uncharacterized protein</fullName>
    </submittedName>
</protein>
<dbReference type="AlphaFoldDB" id="S9R4T0"/>
<proteinExistence type="predicted"/>
<keyword evidence="2" id="KW-1185">Reference proteome</keyword>
<name>S9R4T0_SCHOY</name>
<dbReference type="RefSeq" id="XP_013018984.1">
    <property type="nucleotide sequence ID" value="XM_013163530.1"/>
</dbReference>